<dbReference type="EMBL" id="JACSQB010000048">
    <property type="protein sequence ID" value="MBD8046790.1"/>
    <property type="molecule type" value="Genomic_DNA"/>
</dbReference>
<evidence type="ECO:0000313" key="2">
    <source>
        <dbReference type="Proteomes" id="UP000627166"/>
    </source>
</evidence>
<dbReference type="Proteomes" id="UP000627166">
    <property type="component" value="Unassembled WGS sequence"/>
</dbReference>
<organism evidence="1 2">
    <name type="scientific">Clostridium faecium</name>
    <dbReference type="NCBI Taxonomy" id="2762223"/>
    <lineage>
        <taxon>Bacteria</taxon>
        <taxon>Bacillati</taxon>
        <taxon>Bacillota</taxon>
        <taxon>Clostridia</taxon>
        <taxon>Eubacteriales</taxon>
        <taxon>Clostridiaceae</taxon>
        <taxon>Clostridium</taxon>
    </lineage>
</organism>
<evidence type="ECO:0000313" key="1">
    <source>
        <dbReference type="EMBL" id="MBD8046790.1"/>
    </source>
</evidence>
<name>A0ABR8YRD1_9CLOT</name>
<gene>
    <name evidence="1" type="ORF">H9637_06995</name>
</gene>
<dbReference type="RefSeq" id="WP_191739756.1">
    <property type="nucleotide sequence ID" value="NZ_JACSQB010000048.1"/>
</dbReference>
<sequence length="56" mass="6525">MLKNLLKYKEIILTPELSEMIIQDIKFNNIGFNKKTTLKELLGIAEKCNKTLKRCV</sequence>
<accession>A0ABR8YRD1</accession>
<reference evidence="1 2" key="1">
    <citation type="submission" date="2020-08" db="EMBL/GenBank/DDBJ databases">
        <title>A Genomic Blueprint of the Chicken Gut Microbiome.</title>
        <authorList>
            <person name="Gilroy R."/>
            <person name="Ravi A."/>
            <person name="Getino M."/>
            <person name="Pursley I."/>
            <person name="Horton D.L."/>
            <person name="Alikhan N.-F."/>
            <person name="Baker D."/>
            <person name="Gharbi K."/>
            <person name="Hall N."/>
            <person name="Watson M."/>
            <person name="Adriaenssens E.M."/>
            <person name="Foster-Nyarko E."/>
            <person name="Jarju S."/>
            <person name="Secka A."/>
            <person name="Antonio M."/>
            <person name="Oren A."/>
            <person name="Chaudhuri R."/>
            <person name="La Ragione R.M."/>
            <person name="Hildebrand F."/>
            <person name="Pallen M.J."/>
        </authorList>
    </citation>
    <scope>NUCLEOTIDE SEQUENCE [LARGE SCALE GENOMIC DNA]</scope>
    <source>
        <strain evidence="1 2">N37</strain>
    </source>
</reference>
<protein>
    <submittedName>
        <fullName evidence="1">Uncharacterized protein</fullName>
    </submittedName>
</protein>
<keyword evidence="2" id="KW-1185">Reference proteome</keyword>
<proteinExistence type="predicted"/>
<comment type="caution">
    <text evidence="1">The sequence shown here is derived from an EMBL/GenBank/DDBJ whole genome shotgun (WGS) entry which is preliminary data.</text>
</comment>